<keyword evidence="2" id="KW-1185">Reference proteome</keyword>
<proteinExistence type="predicted"/>
<accession>A0A2T9Z5F9</accession>
<dbReference type="EMBL" id="MBFT01000018">
    <property type="protein sequence ID" value="PVU99812.1"/>
    <property type="molecule type" value="Genomic_DNA"/>
</dbReference>
<evidence type="ECO:0000313" key="2">
    <source>
        <dbReference type="Proteomes" id="UP000245699"/>
    </source>
</evidence>
<gene>
    <name evidence="1" type="ORF">BB559_000393</name>
</gene>
<dbReference type="AlphaFoldDB" id="A0A2T9Z5F9"/>
<organism evidence="1 2">
    <name type="scientific">Furculomyces boomerangus</name>
    <dbReference type="NCBI Taxonomy" id="61424"/>
    <lineage>
        <taxon>Eukaryota</taxon>
        <taxon>Fungi</taxon>
        <taxon>Fungi incertae sedis</taxon>
        <taxon>Zoopagomycota</taxon>
        <taxon>Kickxellomycotina</taxon>
        <taxon>Harpellomycetes</taxon>
        <taxon>Harpellales</taxon>
        <taxon>Harpellaceae</taxon>
        <taxon>Furculomyces</taxon>
    </lineage>
</organism>
<name>A0A2T9Z5F9_9FUNG</name>
<evidence type="ECO:0000313" key="1">
    <source>
        <dbReference type="EMBL" id="PVU99812.1"/>
    </source>
</evidence>
<protein>
    <submittedName>
        <fullName evidence="1">Uncharacterized protein</fullName>
    </submittedName>
</protein>
<sequence length="506" mass="57762">MEIDDYIISTEKSSCNGNMNPQSSQDLLHKKIGQISPLPITTRNTGSTFSSNQKSLENIGKANSSQILNGSRSPETGLDIFKPNSISRLSNRNSNKEISYGNQTLEDYWIETWKTAFTTLLEPLEYRILGNVNNNFMSVNSKVEEGRHQNFSKPNKMAQKHLQEITNTSSDLRNSIQTSSITKKRKNIFNYYEGESESYDLLEHSSRDVDVEMNETDYVSDTVSQNGQFSINPRLNKKTRYEWTNTIDIMGNLNGIYNIEPDLAISNISSDQIEKIEKKMLKINLNQKTKETKQSTKISYFINLKLQEFAFLYQEALGNNEQISRKTKRQTLIHLISDYAESTSPFLAKLEQKLSNSKFSVEHETEFVDMQLLEYNISQIQFAITELIQSSMNMYNSCIHNASALEKFKTNMIQLNLFLVEVVVSCSIAIGLTEKLINIIGNRPNIMFENKANKEALFILSINVANWVSGNYNETYDQNSGEKKKIKPTTTRRISPTTNATSVFQL</sequence>
<dbReference type="OrthoDB" id="10690275at2759"/>
<comment type="caution">
    <text evidence="1">The sequence shown here is derived from an EMBL/GenBank/DDBJ whole genome shotgun (WGS) entry which is preliminary data.</text>
</comment>
<dbReference type="Proteomes" id="UP000245699">
    <property type="component" value="Unassembled WGS sequence"/>
</dbReference>
<reference evidence="1 2" key="1">
    <citation type="journal article" date="2018" name="MBio">
        <title>Comparative Genomics Reveals the Core Gene Toolbox for the Fungus-Insect Symbiosis.</title>
        <authorList>
            <person name="Wang Y."/>
            <person name="Stata M."/>
            <person name="Wang W."/>
            <person name="Stajich J.E."/>
            <person name="White M.M."/>
            <person name="Moncalvo J.M."/>
        </authorList>
    </citation>
    <scope>NUCLEOTIDE SEQUENCE [LARGE SCALE GENOMIC DNA]</scope>
    <source>
        <strain evidence="1 2">AUS-77-4</strain>
    </source>
</reference>